<name>A0A0F9SVH5_9ZZZZ</name>
<dbReference type="EMBL" id="LAZR01001681">
    <property type="protein sequence ID" value="KKN40886.1"/>
    <property type="molecule type" value="Genomic_DNA"/>
</dbReference>
<dbReference type="AlphaFoldDB" id="A0A0F9SVH5"/>
<evidence type="ECO:0000313" key="1">
    <source>
        <dbReference type="EMBL" id="KKN40886.1"/>
    </source>
</evidence>
<protein>
    <submittedName>
        <fullName evidence="1">Uncharacterized protein</fullName>
    </submittedName>
</protein>
<comment type="caution">
    <text evidence="1">The sequence shown here is derived from an EMBL/GenBank/DDBJ whole genome shotgun (WGS) entry which is preliminary data.</text>
</comment>
<sequence>MTYRLNSDLFYFKFKNKIIYDKVYRNIHRIRIKTESYSKLGQIRFLISRRYKQITIHLYYYNTGIYIKYDIQPRSHKELNVEINKLFSDEFRLDGEFLDPLRDTSITLSLLYLTLDKIAVECKLSPKKLKFVMLQLLKKDLYTRMDIIKWFGLLLIGENHITKDKEPILARLPTYIRHFPMVFSYDPQLHLENYKFSNATEARIPKLTYDEFLETLEGFTDDEILEMIGNYKILTPAEHQKDYKEIFYKLTQRFK</sequence>
<gene>
    <name evidence="1" type="ORF">LCGC14_0729080</name>
</gene>
<organism evidence="1">
    <name type="scientific">marine sediment metagenome</name>
    <dbReference type="NCBI Taxonomy" id="412755"/>
    <lineage>
        <taxon>unclassified sequences</taxon>
        <taxon>metagenomes</taxon>
        <taxon>ecological metagenomes</taxon>
    </lineage>
</organism>
<reference evidence="1" key="1">
    <citation type="journal article" date="2015" name="Nature">
        <title>Complex archaea that bridge the gap between prokaryotes and eukaryotes.</title>
        <authorList>
            <person name="Spang A."/>
            <person name="Saw J.H."/>
            <person name="Jorgensen S.L."/>
            <person name="Zaremba-Niedzwiedzka K."/>
            <person name="Martijn J."/>
            <person name="Lind A.E."/>
            <person name="van Eijk R."/>
            <person name="Schleper C."/>
            <person name="Guy L."/>
            <person name="Ettema T.J."/>
        </authorList>
    </citation>
    <scope>NUCLEOTIDE SEQUENCE</scope>
</reference>
<proteinExistence type="predicted"/>
<accession>A0A0F9SVH5</accession>